<evidence type="ECO:0000313" key="3">
    <source>
        <dbReference type="Proteomes" id="UP000830375"/>
    </source>
</evidence>
<gene>
    <name evidence="2" type="ORF">H4Q32_011644</name>
</gene>
<comment type="caution">
    <text evidence="2">The sequence shown here is derived from an EMBL/GenBank/DDBJ whole genome shotgun (WGS) entry which is preliminary data.</text>
</comment>
<evidence type="ECO:0000256" key="1">
    <source>
        <dbReference type="SAM" id="MobiDB-lite"/>
    </source>
</evidence>
<accession>A0ABQ8MLC0</accession>
<dbReference type="Proteomes" id="UP000830375">
    <property type="component" value="Unassembled WGS sequence"/>
</dbReference>
<organism evidence="2 3">
    <name type="scientific">Labeo rohita</name>
    <name type="common">Indian major carp</name>
    <name type="synonym">Cyprinus rohita</name>
    <dbReference type="NCBI Taxonomy" id="84645"/>
    <lineage>
        <taxon>Eukaryota</taxon>
        <taxon>Metazoa</taxon>
        <taxon>Chordata</taxon>
        <taxon>Craniata</taxon>
        <taxon>Vertebrata</taxon>
        <taxon>Euteleostomi</taxon>
        <taxon>Actinopterygii</taxon>
        <taxon>Neopterygii</taxon>
        <taxon>Teleostei</taxon>
        <taxon>Ostariophysi</taxon>
        <taxon>Cypriniformes</taxon>
        <taxon>Cyprinidae</taxon>
        <taxon>Labeoninae</taxon>
        <taxon>Labeonini</taxon>
        <taxon>Labeo</taxon>
    </lineage>
</organism>
<feature type="region of interest" description="Disordered" evidence="1">
    <location>
        <begin position="1"/>
        <end position="192"/>
    </location>
</feature>
<name>A0ABQ8MLC0_LABRO</name>
<reference evidence="2 3" key="1">
    <citation type="submission" date="2022-01" db="EMBL/GenBank/DDBJ databases">
        <title>A high-quality chromosome-level genome assembly of rohu carp, Labeo rohita.</title>
        <authorList>
            <person name="Arick M.A. II"/>
            <person name="Hsu C.-Y."/>
            <person name="Magbanua Z."/>
            <person name="Pechanova O."/>
            <person name="Grover C."/>
            <person name="Miller E."/>
            <person name="Thrash A."/>
            <person name="Ezzel L."/>
            <person name="Alam S."/>
            <person name="Benzie J."/>
            <person name="Hamilton M."/>
            <person name="Karsi A."/>
            <person name="Lawrence M.L."/>
            <person name="Peterson D.G."/>
        </authorList>
    </citation>
    <scope>NUCLEOTIDE SEQUENCE [LARGE SCALE GENOMIC DNA]</scope>
    <source>
        <strain evidence="3">BAU-BD-2019</strain>
        <tissue evidence="2">Blood</tissue>
    </source>
</reference>
<feature type="compositionally biased region" description="Polar residues" evidence="1">
    <location>
        <begin position="1"/>
        <end position="13"/>
    </location>
</feature>
<keyword evidence="3" id="KW-1185">Reference proteome</keyword>
<feature type="compositionally biased region" description="Basic and acidic residues" evidence="1">
    <location>
        <begin position="167"/>
        <end position="177"/>
    </location>
</feature>
<protein>
    <submittedName>
        <fullName evidence="2">Uncharacterized protein</fullName>
    </submittedName>
</protein>
<sequence>MGAEGRNQQSSPQGCDITPPSQKARPQGGSDGGRSQGADRRDSEQEEPGETQTTAMMVFHGGAEGGAMVEEGLTTPGDNSSWVAPRIRRAKAEPRALATEADAELEGGRSPTEPVGRSDKAQPEEWSPEAMAGRRPTKAEPEGQWSPVELVDRRATVELRAGVAESRTQRLEAETRDPPAMTPMETGRPEASPRRVWVGWALGGPVG</sequence>
<dbReference type="EMBL" id="JACTAM010000006">
    <property type="protein sequence ID" value="KAI2663177.1"/>
    <property type="molecule type" value="Genomic_DNA"/>
</dbReference>
<evidence type="ECO:0000313" key="2">
    <source>
        <dbReference type="EMBL" id="KAI2663177.1"/>
    </source>
</evidence>
<proteinExistence type="predicted"/>